<protein>
    <submittedName>
        <fullName evidence="1">Uncharacterized protein</fullName>
    </submittedName>
</protein>
<evidence type="ECO:0000313" key="2">
    <source>
        <dbReference type="Proteomes" id="UP001354931"/>
    </source>
</evidence>
<comment type="caution">
    <text evidence="1">The sequence shown here is derived from an EMBL/GenBank/DDBJ whole genome shotgun (WGS) entry which is preliminary data.</text>
</comment>
<dbReference type="Proteomes" id="UP001354931">
    <property type="component" value="Unassembled WGS sequence"/>
</dbReference>
<name>A0ABU6FGU9_9ACTN</name>
<evidence type="ECO:0000313" key="1">
    <source>
        <dbReference type="EMBL" id="MEB8342703.1"/>
    </source>
</evidence>
<accession>A0ABU6FGU9</accession>
<sequence>MSSKERLNSEIREAVRHHYRFAVKRFARQAPLFVALWVLFVVSDTALLIPVGLVGILGGLYCLQMLARRAGCTWMCARAFRAYEADFVPTLKKVRQEGGGVLFLLLGQERNPMWTMRAHKASRKDGWPKDIEAGLWFAGDRLFGGAAFVPGSGELLIMQPNGWKLWAPERKSAGAERIARARRAGIRRLRIRRPVRVHG</sequence>
<dbReference type="EMBL" id="JAOZYC010000169">
    <property type="protein sequence ID" value="MEB8342703.1"/>
    <property type="molecule type" value="Genomic_DNA"/>
</dbReference>
<organism evidence="1 2">
    <name type="scientific">Streptomyces endophyticus</name>
    <dbReference type="NCBI Taxonomy" id="714166"/>
    <lineage>
        <taxon>Bacteria</taxon>
        <taxon>Bacillati</taxon>
        <taxon>Actinomycetota</taxon>
        <taxon>Actinomycetes</taxon>
        <taxon>Kitasatosporales</taxon>
        <taxon>Streptomycetaceae</taxon>
        <taxon>Streptomyces</taxon>
    </lineage>
</organism>
<dbReference type="RefSeq" id="WP_326022262.1">
    <property type="nucleotide sequence ID" value="NZ_JAOZYC010000169.1"/>
</dbReference>
<keyword evidence="2" id="KW-1185">Reference proteome</keyword>
<reference evidence="1 2" key="1">
    <citation type="submission" date="2022-10" db="EMBL/GenBank/DDBJ databases">
        <authorList>
            <person name="Xie J."/>
            <person name="Shen N."/>
        </authorList>
    </citation>
    <scope>NUCLEOTIDE SEQUENCE [LARGE SCALE GENOMIC DNA]</scope>
    <source>
        <strain evidence="1 2">YIM65594</strain>
    </source>
</reference>
<gene>
    <name evidence="1" type="ORF">OKJ99_34930</name>
</gene>
<proteinExistence type="predicted"/>